<dbReference type="EMBL" id="JAOTPO010000014">
    <property type="protein sequence ID" value="MDE5415233.1"/>
    <property type="molecule type" value="Genomic_DNA"/>
</dbReference>
<gene>
    <name evidence="2" type="ORF">N7Z68_17885</name>
</gene>
<keyword evidence="1" id="KW-0472">Membrane</keyword>
<keyword evidence="1" id="KW-0812">Transmembrane</keyword>
<evidence type="ECO:0000313" key="3">
    <source>
        <dbReference type="Proteomes" id="UP001148125"/>
    </source>
</evidence>
<evidence type="ECO:0008006" key="4">
    <source>
        <dbReference type="Google" id="ProtNLM"/>
    </source>
</evidence>
<evidence type="ECO:0000256" key="1">
    <source>
        <dbReference type="SAM" id="Phobius"/>
    </source>
</evidence>
<comment type="caution">
    <text evidence="2">The sequence shown here is derived from an EMBL/GenBank/DDBJ whole genome shotgun (WGS) entry which is preliminary data.</text>
</comment>
<keyword evidence="3" id="KW-1185">Reference proteome</keyword>
<feature type="transmembrane region" description="Helical" evidence="1">
    <location>
        <begin position="180"/>
        <end position="201"/>
    </location>
</feature>
<feature type="transmembrane region" description="Helical" evidence="1">
    <location>
        <begin position="28"/>
        <end position="50"/>
    </location>
</feature>
<feature type="transmembrane region" description="Helical" evidence="1">
    <location>
        <begin position="213"/>
        <end position="237"/>
    </location>
</feature>
<reference evidence="2" key="1">
    <citation type="submission" date="2024-05" db="EMBL/GenBank/DDBJ databases">
        <title>Alkalihalobacillus sp. strain MEB203 novel alkaliphilic bacterium from Lonar Lake, India.</title>
        <authorList>
            <person name="Joshi A."/>
            <person name="Thite S."/>
            <person name="Mengade P."/>
        </authorList>
    </citation>
    <scope>NUCLEOTIDE SEQUENCE</scope>
    <source>
        <strain evidence="2">MEB 203</strain>
    </source>
</reference>
<feature type="transmembrane region" description="Helical" evidence="1">
    <location>
        <begin position="138"/>
        <end position="159"/>
    </location>
</feature>
<feature type="transmembrane region" description="Helical" evidence="1">
    <location>
        <begin position="94"/>
        <end position="118"/>
    </location>
</feature>
<protein>
    <recommendedName>
        <fullName evidence="4">ABC transporter ATPase</fullName>
    </recommendedName>
</protein>
<proteinExistence type="predicted"/>
<name>A0ABT5VIF7_9BACI</name>
<organism evidence="2 3">
    <name type="scientific">Alkalihalobacterium chitinilyticum</name>
    <dbReference type="NCBI Taxonomy" id="2980103"/>
    <lineage>
        <taxon>Bacteria</taxon>
        <taxon>Bacillati</taxon>
        <taxon>Bacillota</taxon>
        <taxon>Bacilli</taxon>
        <taxon>Bacillales</taxon>
        <taxon>Bacillaceae</taxon>
        <taxon>Alkalihalobacterium</taxon>
    </lineage>
</organism>
<keyword evidence="1" id="KW-1133">Transmembrane helix</keyword>
<dbReference type="Proteomes" id="UP001148125">
    <property type="component" value="Unassembled WGS sequence"/>
</dbReference>
<dbReference type="RefSeq" id="WP_275119838.1">
    <property type="nucleotide sequence ID" value="NZ_JAOTPO010000014.1"/>
</dbReference>
<sequence length="273" mass="31305">MLLKNFEERDFAVLRRPLESGRQSPRNIGVILLVAGLFCQAILLFLGYEISQHSIYPYAREIFYIHLGVSLILAVISILYAIPAIYSRFQKSQYFVSIVISQNLFGVSPYLLVLIMIGADLPVIVTDNIKESLLVFTYVTLTVGVIVLILTSIRFYFLLKRGAYRLGSNKDQTRKKFEKKSYLPAVIIGSTALVLIMQYLLRTLNLENFDTALIVTLLLLIFYTMVFVLPEQLVILYCKFRFNSFNFDSNGTYLISLQETATEDEKSSQKKWQ</sequence>
<evidence type="ECO:0000313" key="2">
    <source>
        <dbReference type="EMBL" id="MDE5415233.1"/>
    </source>
</evidence>
<feature type="transmembrane region" description="Helical" evidence="1">
    <location>
        <begin position="62"/>
        <end position="82"/>
    </location>
</feature>
<accession>A0ABT5VIF7</accession>